<accession>A0A0W0ZH00</accession>
<evidence type="ECO:0000313" key="2">
    <source>
        <dbReference type="EMBL" id="KTD68411.1"/>
    </source>
</evidence>
<dbReference type="RefSeq" id="WP_058510505.1">
    <property type="nucleotide sequence ID" value="NZ_LNYY01000019.1"/>
</dbReference>
<keyword evidence="3" id="KW-1185">Reference proteome</keyword>
<dbReference type="Pfam" id="PF00069">
    <property type="entry name" value="Pkinase"/>
    <property type="match status" value="1"/>
</dbReference>
<dbReference type="GO" id="GO:0005524">
    <property type="term" value="F:ATP binding"/>
    <property type="evidence" value="ECO:0007669"/>
    <property type="project" value="InterPro"/>
</dbReference>
<proteinExistence type="predicted"/>
<dbReference type="EC" id="2.7.11.17" evidence="2"/>
<sequence>MKHIDFDALWSSSKQPIFLDEKVAKYLFKQNESVNFLPTLFDSPFPVKLSKSKVSIFKKEPKFTFSHSLVLSGKNQWHIVDNTRKGRGGFATVNESKYKIVVTHDAKKKHYQAELIPVNDVVKVQIPSKETPYSVLLQRTGKEALRQKKHGVNVVAVVGAGDRVITILEDCGISLDKLLPFQPSHKYSFQFRLAVAAHIASEMLLLQQKGVVHRDLKPANICYKKLENGQFLIIFIDFGLAEDVHSKNNLIFSGTPAYMSPEVILGKGSTYQSDMYALAAILGEIFGATNVLKYKELAATLPDLAAASYCFDGLFTGYNVSEIDPYLLDDIKTLLKHLQSQQPKERPTIDELNKFLITLPTRMDVYKNFNDNWKEMVRLFKEFEAYHQQMNLLQSKHDLVPFRANLLDEKSPLSHAFNQTMLHKRAKIYKKIATFALPQSHYALAKRLIKENRRADFEDQDNPYPNVEKVIRKLQKENLKFKEAMTSFQDCVKGLMDNKQLAKKFTNTNSTGMRKIASILCSNLSPLQQIEQLHKIGQVKIAPGLFYFFSHSKVVGKGRHQNIEELYKKLAQIDPQKDQKEYFAKKQLDEIAQFIQGTNSFTH</sequence>
<dbReference type="PATRIC" id="fig|947033.5.peg.1665"/>
<dbReference type="PROSITE" id="PS50011">
    <property type="entry name" value="PROTEIN_KINASE_DOM"/>
    <property type="match status" value="1"/>
</dbReference>
<dbReference type="InterPro" id="IPR000719">
    <property type="entry name" value="Prot_kinase_dom"/>
</dbReference>
<gene>
    <name evidence="2" type="ORF">Lste_1569</name>
</gene>
<dbReference type="InterPro" id="IPR008271">
    <property type="entry name" value="Ser/Thr_kinase_AS"/>
</dbReference>
<organism evidence="2 3">
    <name type="scientific">Legionella steelei</name>
    <dbReference type="NCBI Taxonomy" id="947033"/>
    <lineage>
        <taxon>Bacteria</taxon>
        <taxon>Pseudomonadati</taxon>
        <taxon>Pseudomonadota</taxon>
        <taxon>Gammaproteobacteria</taxon>
        <taxon>Legionellales</taxon>
        <taxon>Legionellaceae</taxon>
        <taxon>Legionella</taxon>
    </lineage>
</organism>
<dbReference type="InterPro" id="IPR011009">
    <property type="entry name" value="Kinase-like_dom_sf"/>
</dbReference>
<protein>
    <submittedName>
        <fullName evidence="2">Serine/threonine protein kinase</fullName>
        <ecNumber evidence="2">2.7.11.17</ecNumber>
    </submittedName>
</protein>
<comment type="caution">
    <text evidence="2">The sequence shown here is derived from an EMBL/GenBank/DDBJ whole genome shotgun (WGS) entry which is preliminary data.</text>
</comment>
<dbReference type="OrthoDB" id="9801841at2"/>
<dbReference type="PROSITE" id="PS00108">
    <property type="entry name" value="PROTEIN_KINASE_ST"/>
    <property type="match status" value="1"/>
</dbReference>
<dbReference type="SUPFAM" id="SSF56112">
    <property type="entry name" value="Protein kinase-like (PK-like)"/>
    <property type="match status" value="1"/>
</dbReference>
<keyword evidence="2" id="KW-0723">Serine/threonine-protein kinase</keyword>
<evidence type="ECO:0000313" key="3">
    <source>
        <dbReference type="Proteomes" id="UP000054926"/>
    </source>
</evidence>
<dbReference type="Proteomes" id="UP000054926">
    <property type="component" value="Unassembled WGS sequence"/>
</dbReference>
<dbReference type="STRING" id="947033.Lste_1569"/>
<dbReference type="GO" id="GO:0004683">
    <property type="term" value="F:calcium/calmodulin-dependent protein kinase activity"/>
    <property type="evidence" value="ECO:0007669"/>
    <property type="project" value="UniProtKB-EC"/>
</dbReference>
<dbReference type="PANTHER" id="PTHR24348:SF68">
    <property type="entry name" value="SERINE_THREONINE-PROTEIN KINASE ATG1C"/>
    <property type="match status" value="1"/>
</dbReference>
<feature type="domain" description="Protein kinase" evidence="1">
    <location>
        <begin position="79"/>
        <end position="356"/>
    </location>
</feature>
<dbReference type="AlphaFoldDB" id="A0A0W0ZH00"/>
<dbReference type="Gene3D" id="1.10.510.10">
    <property type="entry name" value="Transferase(Phosphotransferase) domain 1"/>
    <property type="match status" value="1"/>
</dbReference>
<keyword evidence="2" id="KW-0808">Transferase</keyword>
<dbReference type="SMART" id="SM00220">
    <property type="entry name" value="S_TKc"/>
    <property type="match status" value="1"/>
</dbReference>
<dbReference type="InterPro" id="IPR045269">
    <property type="entry name" value="Atg1-like"/>
</dbReference>
<reference evidence="2 3" key="1">
    <citation type="submission" date="2015-11" db="EMBL/GenBank/DDBJ databases">
        <title>Genomic analysis of 38 Legionella species identifies large and diverse effector repertoires.</title>
        <authorList>
            <person name="Burstein D."/>
            <person name="Amaro F."/>
            <person name="Zusman T."/>
            <person name="Lifshitz Z."/>
            <person name="Cohen O."/>
            <person name="Gilbert J.A."/>
            <person name="Pupko T."/>
            <person name="Shuman H.A."/>
            <person name="Segal G."/>
        </authorList>
    </citation>
    <scope>NUCLEOTIDE SEQUENCE [LARGE SCALE GENOMIC DNA]</scope>
    <source>
        <strain evidence="2 3">IMVS3376</strain>
    </source>
</reference>
<evidence type="ECO:0000259" key="1">
    <source>
        <dbReference type="PROSITE" id="PS50011"/>
    </source>
</evidence>
<dbReference type="PANTHER" id="PTHR24348">
    <property type="entry name" value="SERINE/THREONINE-PROTEIN KINASE UNC-51-RELATED"/>
    <property type="match status" value="1"/>
</dbReference>
<dbReference type="GO" id="GO:0005737">
    <property type="term" value="C:cytoplasm"/>
    <property type="evidence" value="ECO:0007669"/>
    <property type="project" value="TreeGrafter"/>
</dbReference>
<name>A0A0W0ZH00_9GAMM</name>
<dbReference type="EMBL" id="LNYY01000019">
    <property type="protein sequence ID" value="KTD68411.1"/>
    <property type="molecule type" value="Genomic_DNA"/>
</dbReference>
<keyword evidence="2" id="KW-0418">Kinase</keyword>